<evidence type="ECO:0000256" key="1">
    <source>
        <dbReference type="SAM" id="MobiDB-lite"/>
    </source>
</evidence>
<sequence>MRGFTYLPLLGSLSLLFATASSLETSEISRRDEALDQFYNAMAKDGTCVMYIDKTAKNDGMTPCRTFCKEKGQPEDRVGCHSDHIPNGEGEYPRDPDGYEWFPGDCFCAEEIDPVAEAFITPVIEGLAKLDEIICGVFVQAVVESINIGFAFVPGAGQAAASARATKAAVEGAKSFAENSLNPSDFFDGWVKKSCGIDKIELDYDSTFDSLVNAPDSVGTSTGCKRKKKGDCKTLDSKPDPKTTKKDDAPKTTKKEEPPSTTTKDAGPTTTAEPDRGLTTSDKPQATTTSTSSANPRETAVTCESCRSSKAKNAARDARWGSMFVPRAAGDSCVLDSPKSESGCTASGLQARDGLLSERALTKDDPKVTIAGMTFWIDCGKHKPCADAMTDSNIDKYYYLEGDAKCGGDLKFGTKKEVGDSKKFQNDHVYEKQTLARFFEWLGDGDMKFIGTSKKPQPSWVAEVLLDESNPRNHKLQSRGTPLGIPAGGAPLDDVLAYAIARSDPLFERKGGMPLGQTTKNFALVEAEVNEHKGTFFGEGQPTGLTSTHPTAANMNRKWIRNHAGVFHYLRYAHTKPSTKENVWDKWMRVSNWIDLVLNEFDQTYPWRSQPDEPTRTDGNPSLRSFYAYWIDTYLGGIEGRAQAWAVDAQADFKRRYGSDNTDAAKQWMDKAFGTNGFAAKAKMAFPRPRQPAGAGQPAGATSPYGAYGNATVTLDRDGKAVTNIGAPALL</sequence>
<evidence type="ECO:0000256" key="2">
    <source>
        <dbReference type="SAM" id="SignalP"/>
    </source>
</evidence>
<name>A0AAD9Y401_COLKA</name>
<dbReference type="EMBL" id="VYYT01000445">
    <property type="protein sequence ID" value="KAK2735121.1"/>
    <property type="molecule type" value="Genomic_DNA"/>
</dbReference>
<comment type="caution">
    <text evidence="3">The sequence shown here is derived from an EMBL/GenBank/DDBJ whole genome shotgun (WGS) entry which is preliminary data.</text>
</comment>
<feature type="chain" id="PRO_5041981779" evidence="2">
    <location>
        <begin position="23"/>
        <end position="731"/>
    </location>
</feature>
<feature type="region of interest" description="Disordered" evidence="1">
    <location>
        <begin position="217"/>
        <end position="306"/>
    </location>
</feature>
<feature type="compositionally biased region" description="Basic and acidic residues" evidence="1">
    <location>
        <begin position="231"/>
        <end position="258"/>
    </location>
</feature>
<accession>A0AAD9Y401</accession>
<evidence type="ECO:0000313" key="3">
    <source>
        <dbReference type="EMBL" id="KAK2735121.1"/>
    </source>
</evidence>
<proteinExistence type="predicted"/>
<dbReference type="AlphaFoldDB" id="A0AAD9Y401"/>
<evidence type="ECO:0000313" key="4">
    <source>
        <dbReference type="Proteomes" id="UP001281614"/>
    </source>
</evidence>
<feature type="signal peptide" evidence="2">
    <location>
        <begin position="1"/>
        <end position="22"/>
    </location>
</feature>
<organism evidence="3 4">
    <name type="scientific">Colletotrichum kahawae</name>
    <name type="common">Coffee berry disease fungus</name>
    <dbReference type="NCBI Taxonomy" id="34407"/>
    <lineage>
        <taxon>Eukaryota</taxon>
        <taxon>Fungi</taxon>
        <taxon>Dikarya</taxon>
        <taxon>Ascomycota</taxon>
        <taxon>Pezizomycotina</taxon>
        <taxon>Sordariomycetes</taxon>
        <taxon>Hypocreomycetidae</taxon>
        <taxon>Glomerellales</taxon>
        <taxon>Glomerellaceae</taxon>
        <taxon>Colletotrichum</taxon>
        <taxon>Colletotrichum gloeosporioides species complex</taxon>
    </lineage>
</organism>
<feature type="compositionally biased region" description="Polar residues" evidence="1">
    <location>
        <begin position="278"/>
        <end position="296"/>
    </location>
</feature>
<dbReference type="Proteomes" id="UP001281614">
    <property type="component" value="Unassembled WGS sequence"/>
</dbReference>
<keyword evidence="2" id="KW-0732">Signal</keyword>
<keyword evidence="4" id="KW-1185">Reference proteome</keyword>
<protein>
    <submittedName>
        <fullName evidence="3">Uncharacterized protein</fullName>
    </submittedName>
</protein>
<gene>
    <name evidence="3" type="ORF">CKAH01_07905</name>
</gene>
<reference evidence="3" key="1">
    <citation type="submission" date="2023-02" db="EMBL/GenBank/DDBJ databases">
        <title>Colletotrichum kahawae CIFC_Que2 genome sequencing and assembly.</title>
        <authorList>
            <person name="Baroncelli R."/>
        </authorList>
    </citation>
    <scope>NUCLEOTIDE SEQUENCE</scope>
    <source>
        <strain evidence="3">CIFC_Que2</strain>
    </source>
</reference>
<feature type="compositionally biased region" description="Low complexity" evidence="1">
    <location>
        <begin position="259"/>
        <end position="271"/>
    </location>
</feature>